<comment type="similarity">
    <text evidence="2">Belongs to the DNA polymerase type-X family.</text>
</comment>
<dbReference type="AlphaFoldDB" id="A0A4Y9YI46"/>
<dbReference type="SMART" id="SM00483">
    <property type="entry name" value="POLXc"/>
    <property type="match status" value="1"/>
</dbReference>
<dbReference type="GO" id="GO:0005634">
    <property type="term" value="C:nucleus"/>
    <property type="evidence" value="ECO:0007669"/>
    <property type="project" value="TreeGrafter"/>
</dbReference>
<dbReference type="PROSITE" id="PS50172">
    <property type="entry name" value="BRCT"/>
    <property type="match status" value="1"/>
</dbReference>
<dbReference type="PROSITE" id="PS00522">
    <property type="entry name" value="DNA_POLYMERASE_X"/>
    <property type="match status" value="1"/>
</dbReference>
<feature type="compositionally biased region" description="Low complexity" evidence="16">
    <location>
        <begin position="306"/>
        <end position="317"/>
    </location>
</feature>
<evidence type="ECO:0000256" key="13">
    <source>
        <dbReference type="ARBA" id="ARBA00023239"/>
    </source>
</evidence>
<evidence type="ECO:0000256" key="8">
    <source>
        <dbReference type="ARBA" id="ARBA00022705"/>
    </source>
</evidence>
<evidence type="ECO:0000256" key="5">
    <source>
        <dbReference type="ARBA" id="ARBA00022634"/>
    </source>
</evidence>
<comment type="caution">
    <text evidence="18">The sequence shown here is derived from an EMBL/GenBank/DDBJ whole genome shotgun (WGS) entry which is preliminary data.</text>
</comment>
<feature type="active site" description="Nucleophile; Schiff-base intermediate with DNA; for 5'-dRP lyase activity" evidence="15">
    <location>
        <position position="973"/>
    </location>
</feature>
<gene>
    <name evidence="18" type="ORF">EVG20_g6972</name>
</gene>
<dbReference type="FunFam" id="1.10.150.110:FF:000005">
    <property type="entry name" value="DNA polymerase POL4"/>
    <property type="match status" value="1"/>
</dbReference>
<dbReference type="Gene3D" id="3.30.460.10">
    <property type="entry name" value="Beta Polymerase, domain 2"/>
    <property type="match status" value="1"/>
</dbReference>
<keyword evidence="8" id="KW-0235">DNA replication</keyword>
<dbReference type="Gene3D" id="1.10.150.20">
    <property type="entry name" value="5' to 3' exonuclease, C-terminal subdomain"/>
    <property type="match status" value="1"/>
</dbReference>
<evidence type="ECO:0000256" key="11">
    <source>
        <dbReference type="ARBA" id="ARBA00023125"/>
    </source>
</evidence>
<dbReference type="EMBL" id="SEOQ01000498">
    <property type="protein sequence ID" value="TFY61660.1"/>
    <property type="molecule type" value="Genomic_DNA"/>
</dbReference>
<dbReference type="Gene3D" id="1.10.150.110">
    <property type="entry name" value="DNA polymerase beta, N-terminal domain-like"/>
    <property type="match status" value="1"/>
</dbReference>
<reference evidence="18 19" key="1">
    <citation type="submission" date="2019-02" db="EMBL/GenBank/DDBJ databases">
        <title>Genome sequencing of the rare red list fungi Dentipellis fragilis.</title>
        <authorList>
            <person name="Buettner E."/>
            <person name="Kellner H."/>
        </authorList>
    </citation>
    <scope>NUCLEOTIDE SEQUENCE [LARGE SCALE GENOMIC DNA]</scope>
    <source>
        <strain evidence="18 19">DSM 105465</strain>
    </source>
</reference>
<evidence type="ECO:0000256" key="15">
    <source>
        <dbReference type="PIRSR" id="PIRSR622312-50"/>
    </source>
</evidence>
<dbReference type="EC" id="2.7.7.7" evidence="3"/>
<dbReference type="InterPro" id="IPR022312">
    <property type="entry name" value="DNA_pol_X"/>
</dbReference>
<dbReference type="SUPFAM" id="SSF47802">
    <property type="entry name" value="DNA polymerase beta, N-terminal domain-like"/>
    <property type="match status" value="1"/>
</dbReference>
<dbReference type="GO" id="GO:0006260">
    <property type="term" value="P:DNA replication"/>
    <property type="evidence" value="ECO:0007669"/>
    <property type="project" value="UniProtKB-KW"/>
</dbReference>
<keyword evidence="5" id="KW-0237">DNA synthesis</keyword>
<protein>
    <recommendedName>
        <fullName evidence="4">DNA polymerase lambda</fullName>
        <ecNumber evidence="3">2.7.7.7</ecNumber>
    </recommendedName>
</protein>
<evidence type="ECO:0000259" key="17">
    <source>
        <dbReference type="PROSITE" id="PS50172"/>
    </source>
</evidence>
<dbReference type="InterPro" id="IPR029398">
    <property type="entry name" value="PolB_thumb"/>
</dbReference>
<dbReference type="STRING" id="205917.A0A4Y9YI46"/>
<evidence type="ECO:0000256" key="9">
    <source>
        <dbReference type="ARBA" id="ARBA00022763"/>
    </source>
</evidence>
<feature type="region of interest" description="Disordered" evidence="16">
    <location>
        <begin position="129"/>
        <end position="194"/>
    </location>
</feature>
<dbReference type="SUPFAM" id="SSF81301">
    <property type="entry name" value="Nucleotidyltransferase"/>
    <property type="match status" value="1"/>
</dbReference>
<evidence type="ECO:0000313" key="19">
    <source>
        <dbReference type="Proteomes" id="UP000298327"/>
    </source>
</evidence>
<keyword evidence="10" id="KW-0239">DNA-directed DNA polymerase</keyword>
<dbReference type="GO" id="GO:0003677">
    <property type="term" value="F:DNA binding"/>
    <property type="evidence" value="ECO:0007669"/>
    <property type="project" value="UniProtKB-KW"/>
</dbReference>
<keyword evidence="13" id="KW-0456">Lyase</keyword>
<dbReference type="Pfam" id="PF14791">
    <property type="entry name" value="DNA_pol_B_thumb"/>
    <property type="match status" value="1"/>
</dbReference>
<dbReference type="InterPro" id="IPR036420">
    <property type="entry name" value="BRCT_dom_sf"/>
</dbReference>
<feature type="region of interest" description="Disordered" evidence="16">
    <location>
        <begin position="765"/>
        <end position="841"/>
    </location>
</feature>
<dbReference type="InterPro" id="IPR002008">
    <property type="entry name" value="DNA_pol_X_beta-like"/>
</dbReference>
<dbReference type="GO" id="GO:0003887">
    <property type="term" value="F:DNA-directed DNA polymerase activity"/>
    <property type="evidence" value="ECO:0007669"/>
    <property type="project" value="UniProtKB-KW"/>
</dbReference>
<dbReference type="PRINTS" id="PR00870">
    <property type="entry name" value="DNAPOLXBETA"/>
</dbReference>
<feature type="region of interest" description="Disordered" evidence="16">
    <location>
        <begin position="94"/>
        <end position="116"/>
    </location>
</feature>
<keyword evidence="9" id="KW-0227">DNA damage</keyword>
<dbReference type="OrthoDB" id="205514at2759"/>
<dbReference type="PANTHER" id="PTHR11276">
    <property type="entry name" value="DNA POLYMERASE TYPE-X FAMILY MEMBER"/>
    <property type="match status" value="1"/>
</dbReference>
<dbReference type="InterPro" id="IPR028207">
    <property type="entry name" value="DNA_pol_B_palm_palm"/>
</dbReference>
<feature type="compositionally biased region" description="Polar residues" evidence="16">
    <location>
        <begin position="827"/>
        <end position="840"/>
    </location>
</feature>
<dbReference type="GO" id="GO:0006303">
    <property type="term" value="P:double-strand break repair via nonhomologous end joining"/>
    <property type="evidence" value="ECO:0007669"/>
    <property type="project" value="TreeGrafter"/>
</dbReference>
<evidence type="ECO:0000256" key="1">
    <source>
        <dbReference type="ARBA" id="ARBA00001936"/>
    </source>
</evidence>
<feature type="region of interest" description="Disordered" evidence="16">
    <location>
        <begin position="342"/>
        <end position="369"/>
    </location>
</feature>
<evidence type="ECO:0000256" key="6">
    <source>
        <dbReference type="ARBA" id="ARBA00022679"/>
    </source>
</evidence>
<comment type="catalytic activity">
    <reaction evidence="14">
        <text>DNA(n) + a 2'-deoxyribonucleoside 5'-triphosphate = DNA(n+1) + diphosphate</text>
        <dbReference type="Rhea" id="RHEA:22508"/>
        <dbReference type="Rhea" id="RHEA-COMP:17339"/>
        <dbReference type="Rhea" id="RHEA-COMP:17340"/>
        <dbReference type="ChEBI" id="CHEBI:33019"/>
        <dbReference type="ChEBI" id="CHEBI:61560"/>
        <dbReference type="ChEBI" id="CHEBI:173112"/>
        <dbReference type="EC" id="2.7.7.7"/>
    </reaction>
</comment>
<evidence type="ECO:0000256" key="7">
    <source>
        <dbReference type="ARBA" id="ARBA00022695"/>
    </source>
</evidence>
<dbReference type="InterPro" id="IPR037160">
    <property type="entry name" value="DNA_Pol_thumb_sf"/>
</dbReference>
<dbReference type="InterPro" id="IPR010996">
    <property type="entry name" value="HHH_MUS81"/>
</dbReference>
<keyword evidence="12" id="KW-0234">DNA repair</keyword>
<keyword evidence="6" id="KW-0808">Transferase</keyword>
<dbReference type="PANTHER" id="PTHR11276:SF28">
    <property type="entry name" value="DNA POLYMERASE LAMBDA"/>
    <property type="match status" value="1"/>
</dbReference>
<dbReference type="Proteomes" id="UP000298327">
    <property type="component" value="Unassembled WGS sequence"/>
</dbReference>
<evidence type="ECO:0000256" key="3">
    <source>
        <dbReference type="ARBA" id="ARBA00012417"/>
    </source>
</evidence>
<organism evidence="18 19">
    <name type="scientific">Dentipellis fragilis</name>
    <dbReference type="NCBI Taxonomy" id="205917"/>
    <lineage>
        <taxon>Eukaryota</taxon>
        <taxon>Fungi</taxon>
        <taxon>Dikarya</taxon>
        <taxon>Basidiomycota</taxon>
        <taxon>Agaricomycotina</taxon>
        <taxon>Agaricomycetes</taxon>
        <taxon>Russulales</taxon>
        <taxon>Hericiaceae</taxon>
        <taxon>Dentipellis</taxon>
    </lineage>
</organism>
<accession>A0A4Y9YI46</accession>
<feature type="compositionally biased region" description="Polar residues" evidence="16">
    <location>
        <begin position="176"/>
        <end position="194"/>
    </location>
</feature>
<keyword evidence="19" id="KW-1185">Reference proteome</keyword>
<dbReference type="InterPro" id="IPR018944">
    <property type="entry name" value="DNA_pol_lambd_fingers_domain"/>
</dbReference>
<evidence type="ECO:0000256" key="2">
    <source>
        <dbReference type="ARBA" id="ARBA00008323"/>
    </source>
</evidence>
<dbReference type="InterPro" id="IPR001357">
    <property type="entry name" value="BRCT_dom"/>
</dbReference>
<name>A0A4Y9YI46_9AGAM</name>
<dbReference type="InterPro" id="IPR002054">
    <property type="entry name" value="DNA-dir_DNA_pol_X"/>
</dbReference>
<dbReference type="SUPFAM" id="SSF52113">
    <property type="entry name" value="BRCT domain"/>
    <property type="match status" value="1"/>
</dbReference>
<comment type="cofactor">
    <cofactor evidence="1">
        <name>Mn(2+)</name>
        <dbReference type="ChEBI" id="CHEBI:29035"/>
    </cofactor>
</comment>
<evidence type="ECO:0000256" key="12">
    <source>
        <dbReference type="ARBA" id="ARBA00023204"/>
    </source>
</evidence>
<dbReference type="PRINTS" id="PR00869">
    <property type="entry name" value="DNAPOLX"/>
</dbReference>
<feature type="domain" description="BRCT" evidence="17">
    <location>
        <begin position="631"/>
        <end position="716"/>
    </location>
</feature>
<keyword evidence="11" id="KW-0238">DNA-binding</keyword>
<dbReference type="InterPro" id="IPR043519">
    <property type="entry name" value="NT_sf"/>
</dbReference>
<sequence length="1254" mass="136836">MALQRAQLNSRRLYSELDRRMGLEDEGWETYLMRIRGVEFNEFHNGNVIPREQVAPVLMLGDDAPWDAQRVPRALSLRLDGDIEDIPFGLGECKASGTEPPPQSLLGPDAKGQQSIQGASWDSFMADIYGKPQSTANPRAKSIPKAQAGPSEEGISDSFMADVYGAGSKKPRDTGKQPSPVITTPGSPIQAVHQPSTGMSDLVIHEGLRKQDGAALGQGIAEVSRQSEGGTADSFMAEIYGAGPKDPQKDKSIQTPQPSLRRSAGSEYDSFMGDVYGAGAAPKPSHNPSEKPPSPAHVSPVAQPTSGGVPIPSSGVPPSNLRYLMAEETRLGLIRNESQFSIPGIRSRDRDESAMEGSSGVQSGPSRSNIELGREAPMRVSSVSTSYVISLHFCRAYSATGLLPSSRTGKRKVSRMLPRDGLKKQKSILGSRDGQASVSETLSSLKGGALDSLPIDVDGAGPSAPRRSSPVLAPQSDEPSAIEDFSRIATAPPRLTTQRKAYSAVETSLLTTPGDSPAVRRTVTFAAGAQMLRAPLAISGSSTSSTSAITGKGKGKASMKKLASLMPPPVVTLRANTSRQALIKKGKGKGKEPVVHMTAAEYAQTLQSKPVVPATAAVSGGDSQRKWRHLLLKGFTFFYVSGELTYASQSTKKRMDYIHCRGGVVLSTYDPELVTHIIVDTANPDKPDAGVTLRTLGLKKLGDIPDHVPTVKWKWVNSAKVVPNGDRAGNFRKVADGNGGYVTVRMDWEFMHSAFIARVHAGKGFKNTEGNEKDKGKGKTKPKTAAQRKEGENSEEEDNDSAADISDISNFTQDAPSPPPSAAEPPTYQSTSFPNEQEICNKSDPLGEFEALAKAEKEAELARERELASEFVNADPKDPTSIHQPSHGTHNLQGFLCDAPKSNSPTSNCPNQDIVDKLEALMELHRAKPTEEDKWRVYSYSKSIRKLRIYPHRITSYDEARNIPGIGDKTALKIKEILETGELRRIEIEHTDDLDVVNLFQGIYGVGQHIAYMWYSAGCRTLDNIRERKNGIKVSDVQEIGLKYYNDINTRMPRVEAGEIFTAIKRIAVSIDPHLYIEIMGSYRRGKVTCGDIDILITRPTDDGNTHEGVLITLLSALQHEGIIREYLSMPDFKDDPLEAVYRGLCIRPLREGEDHDTKRLMRRIDILTVPYKSRGAALIYYTGDDIFNRSLRLKANKMGYSLNQRGLFAGVVRSTENKMIKTCDGHIIASESEEEIFGILGVPWQEPWERVRS</sequence>
<dbReference type="CDD" id="cd00141">
    <property type="entry name" value="NT_POLXc"/>
    <property type="match status" value="1"/>
</dbReference>
<keyword evidence="7" id="KW-0548">Nucleotidyltransferase</keyword>
<evidence type="ECO:0000313" key="18">
    <source>
        <dbReference type="EMBL" id="TFY61660.1"/>
    </source>
</evidence>
<dbReference type="Gene3D" id="3.30.210.10">
    <property type="entry name" value="DNA polymerase, thumb domain"/>
    <property type="match status" value="1"/>
</dbReference>
<proteinExistence type="inferred from homology"/>
<dbReference type="Pfam" id="PF10391">
    <property type="entry name" value="DNA_pol_lambd_f"/>
    <property type="match status" value="1"/>
</dbReference>
<dbReference type="GO" id="GO:0016829">
    <property type="term" value="F:lyase activity"/>
    <property type="evidence" value="ECO:0007669"/>
    <property type="project" value="UniProtKB-KW"/>
</dbReference>
<evidence type="ECO:0000256" key="4">
    <source>
        <dbReference type="ARBA" id="ARBA00016513"/>
    </source>
</evidence>
<feature type="region of interest" description="Disordered" evidence="16">
    <location>
        <begin position="239"/>
        <end position="317"/>
    </location>
</feature>
<dbReference type="Pfam" id="PF14716">
    <property type="entry name" value="HHH_8"/>
    <property type="match status" value="1"/>
</dbReference>
<feature type="compositionally biased region" description="Polar residues" evidence="16">
    <location>
        <begin position="359"/>
        <end position="369"/>
    </location>
</feature>
<evidence type="ECO:0000256" key="14">
    <source>
        <dbReference type="ARBA" id="ARBA00049244"/>
    </source>
</evidence>
<dbReference type="Pfam" id="PF14792">
    <property type="entry name" value="DNA_pol_B_palm"/>
    <property type="match status" value="1"/>
</dbReference>
<dbReference type="InterPro" id="IPR027421">
    <property type="entry name" value="DNA_pol_lamdba_lyase_dom_sf"/>
</dbReference>
<dbReference type="SUPFAM" id="SSF81585">
    <property type="entry name" value="PsbU/PolX domain-like"/>
    <property type="match status" value="1"/>
</dbReference>
<feature type="region of interest" description="Disordered" evidence="16">
    <location>
        <begin position="451"/>
        <end position="492"/>
    </location>
</feature>
<evidence type="ECO:0000256" key="10">
    <source>
        <dbReference type="ARBA" id="ARBA00022932"/>
    </source>
</evidence>
<dbReference type="InterPro" id="IPR019843">
    <property type="entry name" value="DNA_pol-X_BS"/>
</dbReference>
<evidence type="ECO:0000256" key="16">
    <source>
        <dbReference type="SAM" id="MobiDB-lite"/>
    </source>
</evidence>